<reference evidence="2" key="1">
    <citation type="journal article" date="2016" name="Genome Announc.">
        <title>Draft genome sequences of fungus Aspergillus calidoustus.</title>
        <authorList>
            <person name="Horn F."/>
            <person name="Linde J."/>
            <person name="Mattern D.J."/>
            <person name="Walther G."/>
            <person name="Guthke R."/>
            <person name="Scherlach K."/>
            <person name="Martin K."/>
            <person name="Brakhage A.A."/>
            <person name="Petzke L."/>
            <person name="Valiante V."/>
        </authorList>
    </citation>
    <scope>NUCLEOTIDE SEQUENCE [LARGE SCALE GENOMIC DNA]</scope>
    <source>
        <strain evidence="2">SF006504</strain>
    </source>
</reference>
<name>A0A0U4ZCZ9_ASPCI</name>
<evidence type="ECO:0000313" key="2">
    <source>
        <dbReference type="Proteomes" id="UP000054771"/>
    </source>
</evidence>
<dbReference type="OrthoDB" id="1720422at2759"/>
<gene>
    <name evidence="1" type="ORF">ASPCAL10872</name>
</gene>
<sequence length="615" mass="69500">MLSQLPLELVDAIADLLPQLSVRSLSLVSTTLYAALFPRLHRAITFRASNEWALNILDVGLFLGDSPDYRAAEILHYTRQLTVKAPIRIARFHRCVYNSNFFPPATSPRGLTLGSPHEPTAHSGFLESLSSQIHQVFPRLEPGILHSFQWHIGTCIPANILDAQGYFVHHQKQIRRLSLITDGSCPHAGQHLEGLPCFTALSELEWEGIQHPSEISALRGCLQQNSRHLKALSIGFLSAENPPSRCGYADIVDLFSPSLGDGRTRPDRDGYPILTSLTLSRVSFPSALLPGVRRSPFRALQALTLRDCPNELHFLQLLARSSRPVSLRYFEISSDYLRESGERLAFIAVVEFLLSFRGLQYLYLKISNFPQFLPGLDDAIHHHQSTLRGLIFHERRLMAVDRERIFEELRDDVTVTLPSIPRILRQICSPIALGLCLRPASARNLLVSLPIRSSIRILHLRFSGEERIHHGLRREIVSLLQKSMDRWPWSLPQTFKKSKAAGLDFWPTRKASELQEFVRLVQWAFGPAGLPALQILAFGDFSHGDRYREQQVLLRRKRPDRSSDGTSHRECYTANRAFCLADIDKNSFWDDLPLDGLDGPRFLSACPSTGLMESP</sequence>
<keyword evidence="2" id="KW-1185">Reference proteome</keyword>
<evidence type="ECO:0000313" key="1">
    <source>
        <dbReference type="EMBL" id="CEL07717.1"/>
    </source>
</evidence>
<dbReference type="OMA" id="PGERECE"/>
<accession>A0A0U4ZCZ9</accession>
<proteinExistence type="predicted"/>
<dbReference type="EMBL" id="CDMC01000010">
    <property type="protein sequence ID" value="CEL07717.1"/>
    <property type="molecule type" value="Genomic_DNA"/>
</dbReference>
<evidence type="ECO:0008006" key="3">
    <source>
        <dbReference type="Google" id="ProtNLM"/>
    </source>
</evidence>
<organism evidence="1 2">
    <name type="scientific">Aspergillus calidoustus</name>
    <dbReference type="NCBI Taxonomy" id="454130"/>
    <lineage>
        <taxon>Eukaryota</taxon>
        <taxon>Fungi</taxon>
        <taxon>Dikarya</taxon>
        <taxon>Ascomycota</taxon>
        <taxon>Pezizomycotina</taxon>
        <taxon>Eurotiomycetes</taxon>
        <taxon>Eurotiomycetidae</taxon>
        <taxon>Eurotiales</taxon>
        <taxon>Aspergillaceae</taxon>
        <taxon>Aspergillus</taxon>
        <taxon>Aspergillus subgen. Nidulantes</taxon>
    </lineage>
</organism>
<protein>
    <recommendedName>
        <fullName evidence="3">F-box domain-containing protein</fullName>
    </recommendedName>
</protein>
<dbReference type="Proteomes" id="UP000054771">
    <property type="component" value="Unassembled WGS sequence"/>
</dbReference>
<dbReference type="AlphaFoldDB" id="A0A0U4ZCZ9"/>